<evidence type="ECO:0000313" key="3">
    <source>
        <dbReference type="EMBL" id="PTC23459.1"/>
    </source>
</evidence>
<dbReference type="InterPro" id="IPR021729">
    <property type="entry name" value="DUF3298"/>
</dbReference>
<evidence type="ECO:0000313" key="5">
    <source>
        <dbReference type="Proteomes" id="UP000240571"/>
    </source>
</evidence>
<organism evidence="3 5">
    <name type="scientific">Pseudomonas aylmerensis</name>
    <dbReference type="NCBI Taxonomy" id="1869229"/>
    <lineage>
        <taxon>Bacteria</taxon>
        <taxon>Pseudomonadati</taxon>
        <taxon>Pseudomonadota</taxon>
        <taxon>Gammaproteobacteria</taxon>
        <taxon>Pseudomonadales</taxon>
        <taxon>Pseudomonadaceae</taxon>
        <taxon>Pseudomonas</taxon>
    </lineage>
</organism>
<dbReference type="EMBL" id="PYWW01000059">
    <property type="protein sequence ID" value="PTC23459.1"/>
    <property type="molecule type" value="Genomic_DNA"/>
</dbReference>
<dbReference type="PROSITE" id="PS50104">
    <property type="entry name" value="TIR"/>
    <property type="match status" value="1"/>
</dbReference>
<dbReference type="Pfam" id="PF11738">
    <property type="entry name" value="DUF3298"/>
    <property type="match status" value="1"/>
</dbReference>
<keyword evidence="4" id="KW-1185">Reference proteome</keyword>
<protein>
    <submittedName>
        <fullName evidence="3">TIR domain-containing protein</fullName>
    </submittedName>
</protein>
<feature type="domain" description="TIR" evidence="1">
    <location>
        <begin position="1"/>
        <end position="130"/>
    </location>
</feature>
<dbReference type="GO" id="GO:0007165">
    <property type="term" value="P:signal transduction"/>
    <property type="evidence" value="ECO:0007669"/>
    <property type="project" value="InterPro"/>
</dbReference>
<dbReference type="Gene3D" id="3.90.640.20">
    <property type="entry name" value="Heat-shock cognate protein, ATPase"/>
    <property type="match status" value="1"/>
</dbReference>
<dbReference type="Proteomes" id="UP000240571">
    <property type="component" value="Unassembled WGS sequence"/>
</dbReference>
<dbReference type="Proteomes" id="UP000095081">
    <property type="component" value="Unassembled WGS sequence"/>
</dbReference>
<name>A0A2T4FJ82_9PSED</name>
<dbReference type="InterPro" id="IPR000157">
    <property type="entry name" value="TIR_dom"/>
</dbReference>
<dbReference type="InterPro" id="IPR035897">
    <property type="entry name" value="Toll_tir_struct_dom_sf"/>
</dbReference>
<dbReference type="InterPro" id="IPR037126">
    <property type="entry name" value="PdaC/RsiV-like_sf"/>
</dbReference>
<dbReference type="EMBL" id="MAUE01000002">
    <property type="protein sequence ID" value="OCW30134.1"/>
    <property type="molecule type" value="Genomic_DNA"/>
</dbReference>
<reference evidence="2 4" key="1">
    <citation type="submission" date="2016-06" db="EMBL/GenBank/DDBJ databases">
        <title>Draft genome sequence of Pseudomonas sp. S1E40, a novel strain antagonistic activity to fungal plant pathogen.</title>
        <authorList>
            <person name="Tambong J.T."/>
            <person name="Tchagang C."/>
            <person name="Xu R."/>
        </authorList>
    </citation>
    <scope>NUCLEOTIDE SEQUENCE [LARGE SCALE GENOMIC DNA]</scope>
    <source>
        <strain evidence="2 4">S1E40</strain>
    </source>
</reference>
<dbReference type="Gene3D" id="3.40.50.10140">
    <property type="entry name" value="Toll/interleukin-1 receptor homology (TIR) domain"/>
    <property type="match status" value="1"/>
</dbReference>
<reference evidence="3 5" key="2">
    <citation type="submission" date="2018-03" db="EMBL/GenBank/DDBJ databases">
        <title>Diversity of bacteria associated with corn roots inoculated with woodland soils in Canada, and Description of Pseudomonas aylmerense sp. nov.</title>
        <authorList>
            <person name="Tambong J.T."/>
            <person name="Xu R."/>
            <person name="Tchagang C."/>
        </authorList>
    </citation>
    <scope>NUCLEOTIDE SEQUENCE [LARGE SCALE GENOMIC DNA]</scope>
    <source>
        <strain evidence="3 5">S1E44</strain>
    </source>
</reference>
<evidence type="ECO:0000313" key="2">
    <source>
        <dbReference type="EMBL" id="OCW30134.1"/>
    </source>
</evidence>
<accession>A0A2T4FJ82</accession>
<dbReference type="RefSeq" id="WP_065899538.1">
    <property type="nucleotide sequence ID" value="NZ_MAUE01000002.1"/>
</dbReference>
<dbReference type="OrthoDB" id="9768004at2"/>
<dbReference type="Pfam" id="PF13676">
    <property type="entry name" value="TIR_2"/>
    <property type="match status" value="1"/>
</dbReference>
<dbReference type="Gene3D" id="3.30.565.40">
    <property type="entry name" value="Fervidobacterium nodosum Rt17-B1 like"/>
    <property type="match status" value="1"/>
</dbReference>
<gene>
    <name evidence="2" type="ORF">BBG20_01090</name>
    <name evidence="3" type="ORF">C9382_32085</name>
</gene>
<dbReference type="AlphaFoldDB" id="A0A2T4FJ82"/>
<evidence type="ECO:0000259" key="1">
    <source>
        <dbReference type="PROSITE" id="PS50104"/>
    </source>
</evidence>
<evidence type="ECO:0000313" key="4">
    <source>
        <dbReference type="Proteomes" id="UP000095081"/>
    </source>
</evidence>
<sequence length="386" mass="44220">MSLKVFVSYAKEDRQQALKYYDLLVQDGMAPWIDVKHILPGQNWEAEIDKAFLDANVVMLLLSNQSVNKRGFVQREANDAIERLRYKQPTDIYVLPLLLEQCEVSSHIAGRLQYIDLTTSGAWEQVQASLQLAAEQQSIEIKHGSNAGPFKVFSEHLKDYWEGAPGHNIKIEYPRFESAYLSAVAEELSLYFGGRAAQGLIQSRQKPWEQQTDLFPEPGGYTSLNGRWDGFGIVHATDEMLSLTYEVSWYGAGAAHPNSHFETYNFSLRERLLRLSLEDFFRDHEAALKRISQLCIAELCREYWRRTGEKPDQHQIEWFNTGAASTEENFSAFTIGADHFTFLFAPYQVSSYAAGRWSVDISFYDLLEFLKPDGPHTYAVQRVSRE</sequence>
<comment type="caution">
    <text evidence="3">The sequence shown here is derived from an EMBL/GenBank/DDBJ whole genome shotgun (WGS) entry which is preliminary data.</text>
</comment>
<proteinExistence type="predicted"/>
<dbReference type="SUPFAM" id="SSF52200">
    <property type="entry name" value="Toll/Interleukin receptor TIR domain"/>
    <property type="match status" value="1"/>
</dbReference>